<accession>A0ABQ2ADD7</accession>
<protein>
    <recommendedName>
        <fullName evidence="4">DUF3558 domain-containing protein</fullName>
    </recommendedName>
</protein>
<name>A0ABQ2ADD7_9MICC</name>
<evidence type="ECO:0008006" key="4">
    <source>
        <dbReference type="Google" id="ProtNLM"/>
    </source>
</evidence>
<gene>
    <name evidence="2" type="ORF">GCM10007170_02160</name>
</gene>
<dbReference type="Proteomes" id="UP000643279">
    <property type="component" value="Unassembled WGS sequence"/>
</dbReference>
<dbReference type="EMBL" id="BMFW01000001">
    <property type="protein sequence ID" value="GGH89826.1"/>
    <property type="molecule type" value="Genomic_DNA"/>
</dbReference>
<feature type="region of interest" description="Disordered" evidence="1">
    <location>
        <begin position="1"/>
        <end position="32"/>
    </location>
</feature>
<keyword evidence="3" id="KW-1185">Reference proteome</keyword>
<organism evidence="2 3">
    <name type="scientific">Arthrobacter liuii</name>
    <dbReference type="NCBI Taxonomy" id="1476996"/>
    <lineage>
        <taxon>Bacteria</taxon>
        <taxon>Bacillati</taxon>
        <taxon>Actinomycetota</taxon>
        <taxon>Actinomycetes</taxon>
        <taxon>Micrococcales</taxon>
        <taxon>Micrococcaceae</taxon>
        <taxon>Arthrobacter</taxon>
    </lineage>
</organism>
<comment type="caution">
    <text evidence="2">The sequence shown here is derived from an EMBL/GenBank/DDBJ whole genome shotgun (WGS) entry which is preliminary data.</text>
</comment>
<dbReference type="RefSeq" id="WP_229748240.1">
    <property type="nucleotide sequence ID" value="NZ_BMFW01000001.1"/>
</dbReference>
<evidence type="ECO:0000313" key="3">
    <source>
        <dbReference type="Proteomes" id="UP000643279"/>
    </source>
</evidence>
<evidence type="ECO:0000256" key="1">
    <source>
        <dbReference type="SAM" id="MobiDB-lite"/>
    </source>
</evidence>
<sequence>MLPADRPGRAAVNVSAPSSAGGTGNKTGTGSPACELITPQIAARVEPGLVAVGQNTPARPPGSKAYLCTYAGKSPERGMTALSVALTSPASAADVDKAKGTSGCSPVTGIGDFACLQWTGYFRGEAGGASANVVLHAVSGNEILEMPYVTGPPMDGGTVPDGDAMSRALSQAAVDAGWGNGTQLNVPAAPAVGPPATTNMPSAPC</sequence>
<evidence type="ECO:0000313" key="2">
    <source>
        <dbReference type="EMBL" id="GGH89826.1"/>
    </source>
</evidence>
<reference evidence="3" key="1">
    <citation type="journal article" date="2019" name="Int. J. Syst. Evol. Microbiol.">
        <title>The Global Catalogue of Microorganisms (GCM) 10K type strain sequencing project: providing services to taxonomists for standard genome sequencing and annotation.</title>
        <authorList>
            <consortium name="The Broad Institute Genomics Platform"/>
            <consortium name="The Broad Institute Genome Sequencing Center for Infectious Disease"/>
            <person name="Wu L."/>
            <person name="Ma J."/>
        </authorList>
    </citation>
    <scope>NUCLEOTIDE SEQUENCE [LARGE SCALE GENOMIC DNA]</scope>
    <source>
        <strain evidence="3">CGMCC 1.12778</strain>
    </source>
</reference>
<proteinExistence type="predicted"/>